<dbReference type="Pfam" id="PF21741">
    <property type="entry name" value="DUF6867"/>
    <property type="match status" value="1"/>
</dbReference>
<dbReference type="Proteomes" id="UP000249130">
    <property type="component" value="Unassembled WGS sequence"/>
</dbReference>
<comment type="caution">
    <text evidence="3">The sequence shown here is derived from an EMBL/GenBank/DDBJ whole genome shotgun (WGS) entry which is preliminary data.</text>
</comment>
<gene>
    <name evidence="3" type="ORF">CH341_19450</name>
</gene>
<evidence type="ECO:0000313" key="4">
    <source>
        <dbReference type="Proteomes" id="UP000249130"/>
    </source>
</evidence>
<dbReference type="AlphaFoldDB" id="A0A327KWH2"/>
<keyword evidence="1" id="KW-0472">Membrane</keyword>
<feature type="transmembrane region" description="Helical" evidence="1">
    <location>
        <begin position="12"/>
        <end position="28"/>
    </location>
</feature>
<feature type="transmembrane region" description="Helical" evidence="1">
    <location>
        <begin position="40"/>
        <end position="61"/>
    </location>
</feature>
<keyword evidence="1" id="KW-1133">Transmembrane helix</keyword>
<protein>
    <recommendedName>
        <fullName evidence="2">DUF6867 domain-containing protein</fullName>
    </recommendedName>
</protein>
<sequence length="109" mass="12227">MQGLLYQEDSFGIFLLVTVLLGGSGAWLSGRAIARTWRPWWTVVLYMLILGFAVRFVHFALFEGTLLSPYFYAVDTAILIAIALAGFRTTRQRQMARQYGALLGPSPRP</sequence>
<evidence type="ECO:0000256" key="1">
    <source>
        <dbReference type="SAM" id="Phobius"/>
    </source>
</evidence>
<organism evidence="3 4">
    <name type="scientific">Rhodoplanes roseus</name>
    <dbReference type="NCBI Taxonomy" id="29409"/>
    <lineage>
        <taxon>Bacteria</taxon>
        <taxon>Pseudomonadati</taxon>
        <taxon>Pseudomonadota</taxon>
        <taxon>Alphaproteobacteria</taxon>
        <taxon>Hyphomicrobiales</taxon>
        <taxon>Nitrobacteraceae</taxon>
        <taxon>Rhodoplanes</taxon>
    </lineage>
</organism>
<dbReference type="InterPro" id="IPR049201">
    <property type="entry name" value="DUF6867"/>
</dbReference>
<accession>A0A327KWH2</accession>
<keyword evidence="1" id="KW-0812">Transmembrane</keyword>
<feature type="domain" description="DUF6867" evidence="2">
    <location>
        <begin position="10"/>
        <end position="100"/>
    </location>
</feature>
<proteinExistence type="predicted"/>
<keyword evidence="4" id="KW-1185">Reference proteome</keyword>
<dbReference type="RefSeq" id="WP_111420661.1">
    <property type="nucleotide sequence ID" value="NZ_NPEX01000153.1"/>
</dbReference>
<dbReference type="EMBL" id="NPEX01000153">
    <property type="protein sequence ID" value="RAI42446.1"/>
    <property type="molecule type" value="Genomic_DNA"/>
</dbReference>
<feature type="transmembrane region" description="Helical" evidence="1">
    <location>
        <begin position="67"/>
        <end position="87"/>
    </location>
</feature>
<reference evidence="3 4" key="1">
    <citation type="submission" date="2017-07" db="EMBL/GenBank/DDBJ databases">
        <title>Draft Genome Sequences of Select Purple Nonsulfur Bacteria.</title>
        <authorList>
            <person name="Lasarre B."/>
            <person name="Mckinlay J.B."/>
        </authorList>
    </citation>
    <scope>NUCLEOTIDE SEQUENCE [LARGE SCALE GENOMIC DNA]</scope>
    <source>
        <strain evidence="3 4">DSM 5909</strain>
    </source>
</reference>
<evidence type="ECO:0000313" key="3">
    <source>
        <dbReference type="EMBL" id="RAI42446.1"/>
    </source>
</evidence>
<name>A0A327KWH2_9BRAD</name>
<evidence type="ECO:0000259" key="2">
    <source>
        <dbReference type="Pfam" id="PF21741"/>
    </source>
</evidence>
<dbReference type="OrthoDB" id="9806174at2"/>